<feature type="coiled-coil region" evidence="1">
    <location>
        <begin position="46"/>
        <end position="115"/>
    </location>
</feature>
<evidence type="ECO:0000313" key="3">
    <source>
        <dbReference type="EMBL" id="HHJ80761.1"/>
    </source>
</evidence>
<organism evidence="3">
    <name type="scientific">Candidatus Tenderia electrophaga</name>
    <dbReference type="NCBI Taxonomy" id="1748243"/>
    <lineage>
        <taxon>Bacteria</taxon>
        <taxon>Pseudomonadati</taxon>
        <taxon>Pseudomonadota</taxon>
        <taxon>Gammaproteobacteria</taxon>
        <taxon>Candidatus Tenderiales</taxon>
        <taxon>Candidatus Tenderiaceae</taxon>
        <taxon>Candidatus Tenderia</taxon>
    </lineage>
</organism>
<evidence type="ECO:0000256" key="2">
    <source>
        <dbReference type="SAM" id="Phobius"/>
    </source>
</evidence>
<keyword evidence="2" id="KW-0472">Membrane</keyword>
<reference evidence="3" key="1">
    <citation type="journal article" date="2020" name="mSystems">
        <title>Genome- and Community-Level Interaction Insights into Carbon Utilization and Element Cycling Functions of Hydrothermarchaeota in Hydrothermal Sediment.</title>
        <authorList>
            <person name="Zhou Z."/>
            <person name="Liu Y."/>
            <person name="Xu W."/>
            <person name="Pan J."/>
            <person name="Luo Z.H."/>
            <person name="Li M."/>
        </authorList>
    </citation>
    <scope>NUCLEOTIDE SEQUENCE [LARGE SCALE GENOMIC DNA]</scope>
    <source>
        <strain evidence="3">HyVt-505</strain>
    </source>
</reference>
<dbReference type="Pfam" id="PF20567">
    <property type="entry name" value="DUF6776"/>
    <property type="match status" value="1"/>
</dbReference>
<dbReference type="AlphaFoldDB" id="A0A832J712"/>
<sequence>MKTGELVVKSHRPWQRWLVLAGSWVGVVLVALFSYWLGQVQAGYHLIDVAREREMLQQALAEQKDKSRQQGAQVAVLERTQLIDSRSYDVVRSELKQMQEEILELREEVEFYRGIVSPRERQAGLDIQTFKLESADEERLYHFELVMSQVLKNDRFVKGVVKLVVHGVQDGEPLSLDFRDISPNKSVGRKLSFRYFQRMSGEIRLPEGFVPRNIMIEMAPQKRKAVSKTFDWQELSTG</sequence>
<evidence type="ECO:0000256" key="1">
    <source>
        <dbReference type="SAM" id="Coils"/>
    </source>
</evidence>
<proteinExistence type="predicted"/>
<keyword evidence="2" id="KW-0812">Transmembrane</keyword>
<accession>A0A832J712</accession>
<dbReference type="Proteomes" id="UP000885832">
    <property type="component" value="Unassembled WGS sequence"/>
</dbReference>
<protein>
    <submittedName>
        <fullName evidence="3">Uncharacterized protein</fullName>
    </submittedName>
</protein>
<comment type="caution">
    <text evidence="3">The sequence shown here is derived from an EMBL/GenBank/DDBJ whole genome shotgun (WGS) entry which is preliminary data.</text>
</comment>
<feature type="transmembrane region" description="Helical" evidence="2">
    <location>
        <begin position="17"/>
        <end position="37"/>
    </location>
</feature>
<keyword evidence="2" id="KW-1133">Transmembrane helix</keyword>
<name>A0A832J712_9GAMM</name>
<dbReference type="InterPro" id="IPR046703">
    <property type="entry name" value="DUF6776"/>
</dbReference>
<dbReference type="EMBL" id="DRNF01000248">
    <property type="protein sequence ID" value="HHJ80761.1"/>
    <property type="molecule type" value="Genomic_DNA"/>
</dbReference>
<gene>
    <name evidence="3" type="ORF">ENJ65_03915</name>
</gene>
<keyword evidence="1" id="KW-0175">Coiled coil</keyword>